<dbReference type="EMBL" id="CAXIEN010000095">
    <property type="protein sequence ID" value="CAL1276640.1"/>
    <property type="molecule type" value="Genomic_DNA"/>
</dbReference>
<evidence type="ECO:0000313" key="3">
    <source>
        <dbReference type="Proteomes" id="UP001497382"/>
    </source>
</evidence>
<protein>
    <submittedName>
        <fullName evidence="2">Uncharacterized protein</fullName>
    </submittedName>
</protein>
<sequence>MAAMEYGGVPILSLHDANRNKKHITGKGQSQWNILAPSDIIRFILFDPIVTCLH</sequence>
<evidence type="ECO:0000313" key="2">
    <source>
        <dbReference type="EMBL" id="CAL1302046.1"/>
    </source>
</evidence>
<comment type="caution">
    <text evidence="2">The sequence shown here is derived from an EMBL/GenBank/DDBJ whole genome shotgun (WGS) entry which is preliminary data.</text>
</comment>
<proteinExistence type="predicted"/>
<evidence type="ECO:0000313" key="1">
    <source>
        <dbReference type="EMBL" id="CAL1276640.1"/>
    </source>
</evidence>
<dbReference type="AlphaFoldDB" id="A0AAV2C1A7"/>
<dbReference type="Proteomes" id="UP001497382">
    <property type="component" value="Unassembled WGS sequence"/>
</dbReference>
<reference evidence="2 3" key="1">
    <citation type="submission" date="2024-04" db="EMBL/GenBank/DDBJ databases">
        <authorList>
            <person name="Rising A."/>
            <person name="Reimegard J."/>
            <person name="Sonavane S."/>
            <person name="Akerstrom W."/>
            <person name="Nylinder S."/>
            <person name="Hedman E."/>
            <person name="Kallberg Y."/>
        </authorList>
    </citation>
    <scope>NUCLEOTIDE SEQUENCE [LARGE SCALE GENOMIC DNA]</scope>
</reference>
<organism evidence="2 3">
    <name type="scientific">Larinioides sclopetarius</name>
    <dbReference type="NCBI Taxonomy" id="280406"/>
    <lineage>
        <taxon>Eukaryota</taxon>
        <taxon>Metazoa</taxon>
        <taxon>Ecdysozoa</taxon>
        <taxon>Arthropoda</taxon>
        <taxon>Chelicerata</taxon>
        <taxon>Arachnida</taxon>
        <taxon>Araneae</taxon>
        <taxon>Araneomorphae</taxon>
        <taxon>Entelegynae</taxon>
        <taxon>Araneoidea</taxon>
        <taxon>Araneidae</taxon>
        <taxon>Larinioides</taxon>
    </lineage>
</organism>
<gene>
    <name evidence="2" type="ORF">LARSCL_LOCUS22862</name>
    <name evidence="1" type="ORF">LARSCL_LOCUS8774</name>
</gene>
<name>A0AAV2C1A7_9ARAC</name>
<accession>A0AAV2C1A7</accession>
<dbReference type="EMBL" id="CAXIEN010001143">
    <property type="protein sequence ID" value="CAL1302046.1"/>
    <property type="molecule type" value="Genomic_DNA"/>
</dbReference>
<keyword evidence="3" id="KW-1185">Reference proteome</keyword>